<dbReference type="InterPro" id="IPR011005">
    <property type="entry name" value="Dihydropteroate_synth-like_sf"/>
</dbReference>
<evidence type="ECO:0000256" key="2">
    <source>
        <dbReference type="ARBA" id="ARBA00022603"/>
    </source>
</evidence>
<feature type="non-terminal residue" evidence="4">
    <location>
        <position position="218"/>
    </location>
</feature>
<name>X1T384_9ZZZZ</name>
<keyword evidence="3" id="KW-0808">Transferase</keyword>
<evidence type="ECO:0000313" key="4">
    <source>
        <dbReference type="EMBL" id="GAI85866.1"/>
    </source>
</evidence>
<dbReference type="InterPro" id="IPR023467">
    <property type="entry name" value="MeTrfase_MtrH/MtxH"/>
</dbReference>
<organism evidence="4">
    <name type="scientific">marine sediment metagenome</name>
    <dbReference type="NCBI Taxonomy" id="412755"/>
    <lineage>
        <taxon>unclassified sequences</taxon>
        <taxon>metagenomes</taxon>
        <taxon>ecological metagenomes</taxon>
    </lineage>
</organism>
<dbReference type="AlphaFoldDB" id="X1T384"/>
<dbReference type="SUPFAM" id="SSF51717">
    <property type="entry name" value="Dihydropteroate synthetase-like"/>
    <property type="match status" value="1"/>
</dbReference>
<dbReference type="GO" id="GO:0008168">
    <property type="term" value="F:methyltransferase activity"/>
    <property type="evidence" value="ECO:0007669"/>
    <property type="project" value="UniProtKB-KW"/>
</dbReference>
<dbReference type="GO" id="GO:0032259">
    <property type="term" value="P:methylation"/>
    <property type="evidence" value="ECO:0007669"/>
    <property type="project" value="UniProtKB-KW"/>
</dbReference>
<protein>
    <recommendedName>
        <fullName evidence="5">Pterin-binding domain-containing protein</fullName>
    </recommendedName>
</protein>
<sequence>MFSMLNFEKEQKIIEIGTTRIGGQPGENPVVMIATVFYTNHAALLDEKKGEFDKKLVEQELNEYSEIIEETGMQGIVDVVGGYPDALLKECEYVADVVDYPFLVDGLNDSSRIPTMEGLKEIGLLDRAILNSIDDATSEESLNKLKEIGVKHAVLLTFGNRYIFPQQKLDFLKNELISKAQRANIQNIMIDTAVLDLPSIAINVETTRLVKSELGLPV</sequence>
<dbReference type="GO" id="GO:0006730">
    <property type="term" value="P:one-carbon metabolic process"/>
    <property type="evidence" value="ECO:0007669"/>
    <property type="project" value="InterPro"/>
</dbReference>
<evidence type="ECO:0000256" key="3">
    <source>
        <dbReference type="ARBA" id="ARBA00022679"/>
    </source>
</evidence>
<comment type="similarity">
    <text evidence="1">Belongs to the MtrH family.</text>
</comment>
<reference evidence="4" key="1">
    <citation type="journal article" date="2014" name="Front. Microbiol.">
        <title>High frequency of phylogenetically diverse reductive dehalogenase-homologous genes in deep subseafloor sedimentary metagenomes.</title>
        <authorList>
            <person name="Kawai M."/>
            <person name="Futagami T."/>
            <person name="Toyoda A."/>
            <person name="Takaki Y."/>
            <person name="Nishi S."/>
            <person name="Hori S."/>
            <person name="Arai W."/>
            <person name="Tsubouchi T."/>
            <person name="Morono Y."/>
            <person name="Uchiyama I."/>
            <person name="Ito T."/>
            <person name="Fujiyama A."/>
            <person name="Inagaki F."/>
            <person name="Takami H."/>
        </authorList>
    </citation>
    <scope>NUCLEOTIDE SEQUENCE</scope>
    <source>
        <strain evidence="4">Expedition CK06-06</strain>
    </source>
</reference>
<proteinExistence type="inferred from homology"/>
<gene>
    <name evidence="4" type="ORF">S12H4_15092</name>
</gene>
<evidence type="ECO:0008006" key="5">
    <source>
        <dbReference type="Google" id="ProtNLM"/>
    </source>
</evidence>
<accession>X1T384</accession>
<evidence type="ECO:0000256" key="1">
    <source>
        <dbReference type="ARBA" id="ARBA00006230"/>
    </source>
</evidence>
<keyword evidence="2" id="KW-0489">Methyltransferase</keyword>
<dbReference type="EMBL" id="BARW01007227">
    <property type="protein sequence ID" value="GAI85866.1"/>
    <property type="molecule type" value="Genomic_DNA"/>
</dbReference>
<dbReference type="Pfam" id="PF02007">
    <property type="entry name" value="MtrH"/>
    <property type="match status" value="1"/>
</dbReference>
<comment type="caution">
    <text evidence="4">The sequence shown here is derived from an EMBL/GenBank/DDBJ whole genome shotgun (WGS) entry which is preliminary data.</text>
</comment>